<comment type="caution">
    <text evidence="9">The sequence shown here is derived from an EMBL/GenBank/DDBJ whole genome shotgun (WGS) entry which is preliminary data.</text>
</comment>
<dbReference type="EMBL" id="JAWJAX010000013">
    <property type="protein sequence ID" value="MDV2912015.1"/>
    <property type="molecule type" value="Genomic_DNA"/>
</dbReference>
<comment type="similarity">
    <text evidence="1 7">Belongs to the UPF0758 family.</text>
</comment>
<dbReference type="PROSITE" id="PS50249">
    <property type="entry name" value="MPN"/>
    <property type="match status" value="1"/>
</dbReference>
<name>A0AAN5Y6N8_PEDAC</name>
<dbReference type="SUPFAM" id="SSF102712">
    <property type="entry name" value="JAB1/MPN domain"/>
    <property type="match status" value="1"/>
</dbReference>
<dbReference type="RefSeq" id="WP_002832098.1">
    <property type="nucleotide sequence ID" value="NZ_BMWN01000003.1"/>
</dbReference>
<evidence type="ECO:0000313" key="9">
    <source>
        <dbReference type="EMBL" id="MDV2621448.1"/>
    </source>
</evidence>
<feature type="domain" description="MPN" evidence="8">
    <location>
        <begin position="97"/>
        <end position="219"/>
    </location>
</feature>
<dbReference type="InterPro" id="IPR037518">
    <property type="entry name" value="MPN"/>
</dbReference>
<dbReference type="AlphaFoldDB" id="A0AAN5Y6N8"/>
<evidence type="ECO:0000256" key="2">
    <source>
        <dbReference type="ARBA" id="ARBA00022670"/>
    </source>
</evidence>
<dbReference type="PANTHER" id="PTHR30471:SF3">
    <property type="entry name" value="UPF0758 PROTEIN YEES-RELATED"/>
    <property type="match status" value="1"/>
</dbReference>
<evidence type="ECO:0000313" key="11">
    <source>
        <dbReference type="Proteomes" id="UP001280897"/>
    </source>
</evidence>
<evidence type="ECO:0000256" key="3">
    <source>
        <dbReference type="ARBA" id="ARBA00022723"/>
    </source>
</evidence>
<dbReference type="PANTHER" id="PTHR30471">
    <property type="entry name" value="DNA REPAIR PROTEIN RADC"/>
    <property type="match status" value="1"/>
</dbReference>
<dbReference type="EMBL" id="JAWJAV010000004">
    <property type="protein sequence ID" value="MDV2621448.1"/>
    <property type="molecule type" value="Genomic_DNA"/>
</dbReference>
<proteinExistence type="inferred from homology"/>
<dbReference type="KEGG" id="paci:A4V11_03380"/>
<dbReference type="GO" id="GO:0046872">
    <property type="term" value="F:metal ion binding"/>
    <property type="evidence" value="ECO:0007669"/>
    <property type="project" value="UniProtKB-KW"/>
</dbReference>
<dbReference type="InterPro" id="IPR025657">
    <property type="entry name" value="RadC_JAB"/>
</dbReference>
<dbReference type="GO" id="GO:0006508">
    <property type="term" value="P:proteolysis"/>
    <property type="evidence" value="ECO:0007669"/>
    <property type="project" value="UniProtKB-KW"/>
</dbReference>
<dbReference type="Gene3D" id="3.40.140.10">
    <property type="entry name" value="Cytidine Deaminase, domain 2"/>
    <property type="match status" value="1"/>
</dbReference>
<dbReference type="NCBIfam" id="TIGR00608">
    <property type="entry name" value="radc"/>
    <property type="match status" value="1"/>
</dbReference>
<keyword evidence="6" id="KW-0482">Metalloprotease</keyword>
<dbReference type="PROSITE" id="PS01302">
    <property type="entry name" value="UPF0758"/>
    <property type="match status" value="1"/>
</dbReference>
<evidence type="ECO:0000259" key="8">
    <source>
        <dbReference type="PROSITE" id="PS50249"/>
    </source>
</evidence>
<reference evidence="9" key="2">
    <citation type="submission" date="2023-10" db="EMBL/GenBank/DDBJ databases">
        <authorList>
            <person name="Khurajog B."/>
        </authorList>
    </citation>
    <scope>NUCLEOTIDE SEQUENCE</scope>
    <source>
        <strain evidence="10">BF14</strain>
        <strain evidence="9">BF9</strain>
    </source>
</reference>
<dbReference type="Proteomes" id="UP001280415">
    <property type="component" value="Unassembled WGS sequence"/>
</dbReference>
<keyword evidence="5" id="KW-0862">Zinc</keyword>
<gene>
    <name evidence="9" type="primary">radC</name>
    <name evidence="9" type="ORF">R0G89_06830</name>
    <name evidence="10" type="ORF">R0H03_09180</name>
</gene>
<dbReference type="GeneID" id="57366236"/>
<reference evidence="9" key="1">
    <citation type="journal article" date="2023" name="PeerJ">
        <title>Selection and evaluation of lactic acid bacteria from chicken feces in Thailand as potential probiotics.</title>
        <authorList>
            <person name="Khurajog B."/>
            <person name="Disastra Y."/>
            <person name="Lawwyne L.D."/>
            <person name="Sirichokchatchawan W."/>
            <person name="Niyomtham W."/>
            <person name="Yindee J."/>
            <person name="Hampson D.J."/>
            <person name="Prapasarakul N."/>
        </authorList>
    </citation>
    <scope>NUCLEOTIDE SEQUENCE</scope>
    <source>
        <strain evidence="10">BF14</strain>
        <strain evidence="9">BF9</strain>
    </source>
</reference>
<dbReference type="CDD" id="cd08071">
    <property type="entry name" value="MPN_DUF2466"/>
    <property type="match status" value="1"/>
</dbReference>
<evidence type="ECO:0000256" key="4">
    <source>
        <dbReference type="ARBA" id="ARBA00022801"/>
    </source>
</evidence>
<dbReference type="Proteomes" id="UP001280897">
    <property type="component" value="Unassembled WGS sequence"/>
</dbReference>
<dbReference type="GO" id="GO:0008237">
    <property type="term" value="F:metallopeptidase activity"/>
    <property type="evidence" value="ECO:0007669"/>
    <property type="project" value="UniProtKB-KW"/>
</dbReference>
<keyword evidence="2" id="KW-0645">Protease</keyword>
<keyword evidence="4" id="KW-0378">Hydrolase</keyword>
<evidence type="ECO:0000256" key="6">
    <source>
        <dbReference type="ARBA" id="ARBA00023049"/>
    </source>
</evidence>
<sequence>MLLKDGAREKLTKIGAENLTNAELLRAFLSCCGQEQAVNRLSQEFWDQVGDIVGYSLLTQRERQTIFSQLPAESLALEAAIELGRRVQRQPIHLLGKVLGSAQIGNLMVARFQKNPQEHLVLLCLDTKNQIKQERVIFKGGLNSAEVHPREIMAEVLRYSSNGFILVHNHPSGNVEPSMNDVAFTKKMKKIGDLMGIRLIDHLIVGDQTYWSAAENRVLNDC</sequence>
<accession>A0AAN5Y6N8</accession>
<keyword evidence="3" id="KW-0479">Metal-binding</keyword>
<evidence type="ECO:0000256" key="5">
    <source>
        <dbReference type="ARBA" id="ARBA00022833"/>
    </source>
</evidence>
<dbReference type="Pfam" id="PF04002">
    <property type="entry name" value="RadC"/>
    <property type="match status" value="1"/>
</dbReference>
<dbReference type="InterPro" id="IPR001405">
    <property type="entry name" value="UPF0758"/>
</dbReference>
<dbReference type="InterPro" id="IPR020891">
    <property type="entry name" value="UPF0758_CS"/>
</dbReference>
<dbReference type="NCBIfam" id="NF000642">
    <property type="entry name" value="PRK00024.1"/>
    <property type="match status" value="1"/>
</dbReference>
<evidence type="ECO:0000256" key="1">
    <source>
        <dbReference type="ARBA" id="ARBA00010243"/>
    </source>
</evidence>
<organism evidence="9 11">
    <name type="scientific">Pediococcus acidilactici</name>
    <dbReference type="NCBI Taxonomy" id="1254"/>
    <lineage>
        <taxon>Bacteria</taxon>
        <taxon>Bacillati</taxon>
        <taxon>Bacillota</taxon>
        <taxon>Bacilli</taxon>
        <taxon>Lactobacillales</taxon>
        <taxon>Lactobacillaceae</taxon>
        <taxon>Pediococcus</taxon>
        <taxon>Pediococcus acidilactici group</taxon>
    </lineage>
</organism>
<evidence type="ECO:0000256" key="7">
    <source>
        <dbReference type="RuleBase" id="RU003797"/>
    </source>
</evidence>
<protein>
    <submittedName>
        <fullName evidence="9">DNA repair protein RadC</fullName>
    </submittedName>
</protein>
<evidence type="ECO:0000313" key="10">
    <source>
        <dbReference type="EMBL" id="MDV2912015.1"/>
    </source>
</evidence>